<protein>
    <submittedName>
        <fullName evidence="1">Plasmid-related protein</fullName>
    </submittedName>
</protein>
<dbReference type="EMBL" id="JBEUDR010000002">
    <property type="protein sequence ID" value="MES5325085.1"/>
    <property type="molecule type" value="Genomic_DNA"/>
</dbReference>
<keyword evidence="2" id="KW-1185">Reference proteome</keyword>
<organism evidence="1 2">
    <name type="scientific">Alcaligenes phenolicus</name>
    <dbReference type="NCBI Taxonomy" id="232846"/>
    <lineage>
        <taxon>Bacteria</taxon>
        <taxon>Pseudomonadati</taxon>
        <taxon>Pseudomonadota</taxon>
        <taxon>Betaproteobacteria</taxon>
        <taxon>Burkholderiales</taxon>
        <taxon>Alcaligenaceae</taxon>
        <taxon>Alcaligenes</taxon>
    </lineage>
</organism>
<gene>
    <name evidence="1" type="ORF">ABU900_11840</name>
</gene>
<reference evidence="1 2" key="1">
    <citation type="submission" date="2024-06" db="EMBL/GenBank/DDBJ databases">
        <title>Alcaligenes phenolicus JC896.</title>
        <authorList>
            <person name="Venkata Ramana C."/>
            <person name="Sasikala C."/>
            <person name="Mahima D."/>
        </authorList>
    </citation>
    <scope>NUCLEOTIDE SEQUENCE [LARGE SCALE GENOMIC DNA]</scope>
    <source>
        <strain evidence="1 2">JC896</strain>
    </source>
</reference>
<dbReference type="RefSeq" id="WP_353639946.1">
    <property type="nucleotide sequence ID" value="NZ_JBEUDR010000002.1"/>
</dbReference>
<sequence>MNNAYSQQALENNLHQKYGPLLSLQQLAELLHRSADGLQVALRTSQPYALRICEARVKIGRRVYFRTTDIASYLCHAEAPQTASGALTQRQTGKVVRKGLEAPGAAV</sequence>
<dbReference type="Proteomes" id="UP001437419">
    <property type="component" value="Unassembled WGS sequence"/>
</dbReference>
<proteinExistence type="predicted"/>
<accession>A0ABV2BJL9</accession>
<evidence type="ECO:0000313" key="1">
    <source>
        <dbReference type="EMBL" id="MES5325085.1"/>
    </source>
</evidence>
<comment type="caution">
    <text evidence="1">The sequence shown here is derived from an EMBL/GenBank/DDBJ whole genome shotgun (WGS) entry which is preliminary data.</text>
</comment>
<evidence type="ECO:0000313" key="2">
    <source>
        <dbReference type="Proteomes" id="UP001437419"/>
    </source>
</evidence>
<name>A0ABV2BJL9_9BURK</name>